<keyword evidence="2" id="KW-0732">Signal</keyword>
<protein>
    <submittedName>
        <fullName evidence="3">Uncharacterized protein</fullName>
    </submittedName>
</protein>
<dbReference type="Proteomes" id="UP000193067">
    <property type="component" value="Unassembled WGS sequence"/>
</dbReference>
<evidence type="ECO:0000256" key="1">
    <source>
        <dbReference type="SAM" id="MobiDB-lite"/>
    </source>
</evidence>
<keyword evidence="4" id="KW-1185">Reference proteome</keyword>
<proteinExistence type="predicted"/>
<dbReference type="OrthoDB" id="2748693at2759"/>
<organism evidence="3 4">
    <name type="scientific">Trametes coccinea (strain BRFM310)</name>
    <name type="common">Pycnoporus coccineus</name>
    <dbReference type="NCBI Taxonomy" id="1353009"/>
    <lineage>
        <taxon>Eukaryota</taxon>
        <taxon>Fungi</taxon>
        <taxon>Dikarya</taxon>
        <taxon>Basidiomycota</taxon>
        <taxon>Agaricomycotina</taxon>
        <taxon>Agaricomycetes</taxon>
        <taxon>Polyporales</taxon>
        <taxon>Polyporaceae</taxon>
        <taxon>Trametes</taxon>
    </lineage>
</organism>
<dbReference type="EMBL" id="KZ084088">
    <property type="protein sequence ID" value="OSD07345.1"/>
    <property type="molecule type" value="Genomic_DNA"/>
</dbReference>
<feature type="compositionally biased region" description="Polar residues" evidence="1">
    <location>
        <begin position="254"/>
        <end position="263"/>
    </location>
</feature>
<evidence type="ECO:0000256" key="2">
    <source>
        <dbReference type="SAM" id="SignalP"/>
    </source>
</evidence>
<gene>
    <name evidence="3" type="ORF">PYCCODRAFT_1456212</name>
</gene>
<reference evidence="3 4" key="1">
    <citation type="journal article" date="2015" name="Biotechnol. Biofuels">
        <title>Enhanced degradation of softwood versus hardwood by the white-rot fungus Pycnoporus coccineus.</title>
        <authorList>
            <person name="Couturier M."/>
            <person name="Navarro D."/>
            <person name="Chevret D."/>
            <person name="Henrissat B."/>
            <person name="Piumi F."/>
            <person name="Ruiz-Duenas F.J."/>
            <person name="Martinez A.T."/>
            <person name="Grigoriev I.V."/>
            <person name="Riley R."/>
            <person name="Lipzen A."/>
            <person name="Berrin J.G."/>
            <person name="Master E.R."/>
            <person name="Rosso M.N."/>
        </authorList>
    </citation>
    <scope>NUCLEOTIDE SEQUENCE [LARGE SCALE GENOMIC DNA]</scope>
    <source>
        <strain evidence="3 4">BRFM310</strain>
    </source>
</reference>
<accession>A0A1Y2J1R1</accession>
<evidence type="ECO:0000313" key="3">
    <source>
        <dbReference type="EMBL" id="OSD07345.1"/>
    </source>
</evidence>
<feature type="signal peptide" evidence="2">
    <location>
        <begin position="1"/>
        <end position="19"/>
    </location>
</feature>
<feature type="chain" id="PRO_5013050695" evidence="2">
    <location>
        <begin position="20"/>
        <end position="353"/>
    </location>
</feature>
<evidence type="ECO:0000313" key="4">
    <source>
        <dbReference type="Proteomes" id="UP000193067"/>
    </source>
</evidence>
<sequence length="353" mass="37843">MIFTTVLVTCLVALMGALQQVSVDTLFATLARFDTTPALSSVTATVLHLTGPITRLTLDAAPLAEVDWSLSRTLADGVTYGGALAYLGDLPGLPDFSAVHGLSFSDTSNKNSVVLPRPVSDWCSDRGDEDEDEDGPQAAWIWSRLPTLATVGWWAYRFGVLCLATAIVLAAESPECKRAFADEVLPLFRRLTVQYDIALNDLAPRYHQYDTSLHSQHTVDTTPASEGTYSYCPPSLSTTSNLANTAAEPHADAQTPQTRSRPSTVFGHARCPGPFMPADEEDADEDADADAAYDAYLCRALNIARDASGEPPLEGWYRDDDDEPAVTGHDAGQVATRTPLDALAEHAAPVDAG</sequence>
<dbReference type="AlphaFoldDB" id="A0A1Y2J1R1"/>
<name>A0A1Y2J1R1_TRAC3</name>
<feature type="region of interest" description="Disordered" evidence="1">
    <location>
        <begin position="308"/>
        <end position="333"/>
    </location>
</feature>
<feature type="region of interest" description="Disordered" evidence="1">
    <location>
        <begin position="246"/>
        <end position="265"/>
    </location>
</feature>